<dbReference type="FunFam" id="1.10.630.10:FF:000238">
    <property type="entry name" value="Cytochrome P450 2A6"/>
    <property type="match status" value="1"/>
</dbReference>
<evidence type="ECO:0000256" key="11">
    <source>
        <dbReference type="ARBA" id="ARBA00023004"/>
    </source>
</evidence>
<comment type="function">
    <text evidence="2">May be involved in the metabolism of insect hormones and in the breakdown of synthetic insecticides.</text>
</comment>
<dbReference type="CDD" id="cd20651">
    <property type="entry name" value="CYP15A1-like"/>
    <property type="match status" value="1"/>
</dbReference>
<evidence type="ECO:0000256" key="16">
    <source>
        <dbReference type="SAM" id="SignalP"/>
    </source>
</evidence>
<evidence type="ECO:0000256" key="6">
    <source>
        <dbReference type="ARBA" id="ARBA00022617"/>
    </source>
</evidence>
<dbReference type="PANTHER" id="PTHR24300:SF376">
    <property type="entry name" value="CYTOCHROME P450 15A1"/>
    <property type="match status" value="1"/>
</dbReference>
<feature type="chain" id="PRO_5041945749" evidence="16">
    <location>
        <begin position="21"/>
        <end position="497"/>
    </location>
</feature>
<evidence type="ECO:0000256" key="9">
    <source>
        <dbReference type="ARBA" id="ARBA00022848"/>
    </source>
</evidence>
<evidence type="ECO:0000256" key="3">
    <source>
        <dbReference type="ARBA" id="ARBA00004174"/>
    </source>
</evidence>
<dbReference type="InterPro" id="IPR036396">
    <property type="entry name" value="Cyt_P450_sf"/>
</dbReference>
<protein>
    <submittedName>
        <fullName evidence="17">Cytochrome P450 303a1</fullName>
    </submittedName>
</protein>
<keyword evidence="18" id="KW-1185">Reference proteome</keyword>
<keyword evidence="13" id="KW-0472">Membrane</keyword>
<comment type="similarity">
    <text evidence="5 15">Belongs to the cytochrome P450 family.</text>
</comment>
<evidence type="ECO:0000313" key="17">
    <source>
        <dbReference type="EMBL" id="KAK3918602.1"/>
    </source>
</evidence>
<feature type="signal peptide" evidence="16">
    <location>
        <begin position="1"/>
        <end position="20"/>
    </location>
</feature>
<keyword evidence="10 15" id="KW-0560">Oxidoreductase</keyword>
<dbReference type="InterPro" id="IPR050182">
    <property type="entry name" value="Cytochrome_P450_fam2"/>
</dbReference>
<keyword evidence="12 15" id="KW-0503">Monooxygenase</keyword>
<evidence type="ECO:0000256" key="10">
    <source>
        <dbReference type="ARBA" id="ARBA00023002"/>
    </source>
</evidence>
<dbReference type="InterPro" id="IPR017972">
    <property type="entry name" value="Cyt_P450_CS"/>
</dbReference>
<reference evidence="17" key="1">
    <citation type="submission" date="2021-07" db="EMBL/GenBank/DDBJ databases">
        <authorList>
            <person name="Catto M.A."/>
            <person name="Jacobson A."/>
            <person name="Kennedy G."/>
            <person name="Labadie P."/>
            <person name="Hunt B.G."/>
            <person name="Srinivasan R."/>
        </authorList>
    </citation>
    <scope>NUCLEOTIDE SEQUENCE</scope>
    <source>
        <strain evidence="17">PL_HMW_Pooled</strain>
        <tissue evidence="17">Head</tissue>
    </source>
</reference>
<organism evidence="17 18">
    <name type="scientific">Frankliniella fusca</name>
    <dbReference type="NCBI Taxonomy" id="407009"/>
    <lineage>
        <taxon>Eukaryota</taxon>
        <taxon>Metazoa</taxon>
        <taxon>Ecdysozoa</taxon>
        <taxon>Arthropoda</taxon>
        <taxon>Hexapoda</taxon>
        <taxon>Insecta</taxon>
        <taxon>Pterygota</taxon>
        <taxon>Neoptera</taxon>
        <taxon>Paraneoptera</taxon>
        <taxon>Thysanoptera</taxon>
        <taxon>Terebrantia</taxon>
        <taxon>Thripoidea</taxon>
        <taxon>Thripidae</taxon>
        <taxon>Frankliniella</taxon>
    </lineage>
</organism>
<dbReference type="InterPro" id="IPR001128">
    <property type="entry name" value="Cyt_P450"/>
</dbReference>
<dbReference type="InterPro" id="IPR002401">
    <property type="entry name" value="Cyt_P450_E_grp-I"/>
</dbReference>
<keyword evidence="8" id="KW-0256">Endoplasmic reticulum</keyword>
<comment type="subcellular location">
    <subcellularLocation>
        <location evidence="4">Endoplasmic reticulum membrane</location>
        <topology evidence="4">Peripheral membrane protein</topology>
    </subcellularLocation>
    <subcellularLocation>
        <location evidence="3">Microsome membrane</location>
        <topology evidence="3">Peripheral membrane protein</topology>
    </subcellularLocation>
</comment>
<evidence type="ECO:0000256" key="12">
    <source>
        <dbReference type="ARBA" id="ARBA00023033"/>
    </source>
</evidence>
<gene>
    <name evidence="17" type="ORF">KUF71_007849</name>
</gene>
<evidence type="ECO:0000313" key="18">
    <source>
        <dbReference type="Proteomes" id="UP001219518"/>
    </source>
</evidence>
<dbReference type="EMBL" id="JAHWGI010000960">
    <property type="protein sequence ID" value="KAK3918602.1"/>
    <property type="molecule type" value="Genomic_DNA"/>
</dbReference>
<name>A0AAE1HBZ0_9NEOP</name>
<dbReference type="PRINTS" id="PR00385">
    <property type="entry name" value="P450"/>
</dbReference>
<evidence type="ECO:0000256" key="1">
    <source>
        <dbReference type="ARBA" id="ARBA00001971"/>
    </source>
</evidence>
<dbReference type="PANTHER" id="PTHR24300">
    <property type="entry name" value="CYTOCHROME P450 508A4-RELATED"/>
    <property type="match status" value="1"/>
</dbReference>
<evidence type="ECO:0000256" key="2">
    <source>
        <dbReference type="ARBA" id="ARBA00003690"/>
    </source>
</evidence>
<dbReference type="GO" id="GO:0016712">
    <property type="term" value="F:oxidoreductase activity, acting on paired donors, with incorporation or reduction of molecular oxygen, reduced flavin or flavoprotein as one donor, and incorporation of one atom of oxygen"/>
    <property type="evidence" value="ECO:0007669"/>
    <property type="project" value="TreeGrafter"/>
</dbReference>
<evidence type="ECO:0000256" key="7">
    <source>
        <dbReference type="ARBA" id="ARBA00022723"/>
    </source>
</evidence>
<dbReference type="SUPFAM" id="SSF48264">
    <property type="entry name" value="Cytochrome P450"/>
    <property type="match status" value="1"/>
</dbReference>
<evidence type="ECO:0000256" key="14">
    <source>
        <dbReference type="PIRSR" id="PIRSR602401-1"/>
    </source>
</evidence>
<dbReference type="AlphaFoldDB" id="A0AAE1HBZ0"/>
<dbReference type="GO" id="GO:0005506">
    <property type="term" value="F:iron ion binding"/>
    <property type="evidence" value="ECO:0007669"/>
    <property type="project" value="InterPro"/>
</dbReference>
<evidence type="ECO:0000256" key="8">
    <source>
        <dbReference type="ARBA" id="ARBA00022824"/>
    </source>
</evidence>
<dbReference type="PRINTS" id="PR00463">
    <property type="entry name" value="EP450I"/>
</dbReference>
<dbReference type="PROSITE" id="PS00086">
    <property type="entry name" value="CYTOCHROME_P450"/>
    <property type="match status" value="1"/>
</dbReference>
<feature type="binding site" description="axial binding residue" evidence="14">
    <location>
        <position position="440"/>
    </location>
    <ligand>
        <name>heme</name>
        <dbReference type="ChEBI" id="CHEBI:30413"/>
    </ligand>
    <ligandPart>
        <name>Fe</name>
        <dbReference type="ChEBI" id="CHEBI:18248"/>
    </ligandPart>
</feature>
<keyword evidence="16" id="KW-0732">Signal</keyword>
<dbReference type="GO" id="GO:0008395">
    <property type="term" value="F:steroid hydroxylase activity"/>
    <property type="evidence" value="ECO:0007669"/>
    <property type="project" value="TreeGrafter"/>
</dbReference>
<dbReference type="Proteomes" id="UP001219518">
    <property type="component" value="Unassembled WGS sequence"/>
</dbReference>
<comment type="cofactor">
    <cofactor evidence="1 14">
        <name>heme</name>
        <dbReference type="ChEBI" id="CHEBI:30413"/>
    </cofactor>
</comment>
<dbReference type="Gene3D" id="1.10.630.10">
    <property type="entry name" value="Cytochrome P450"/>
    <property type="match status" value="1"/>
</dbReference>
<evidence type="ECO:0000256" key="13">
    <source>
        <dbReference type="ARBA" id="ARBA00023136"/>
    </source>
</evidence>
<keyword evidence="6 14" id="KW-0349">Heme</keyword>
<dbReference type="GO" id="GO:0006805">
    <property type="term" value="P:xenobiotic metabolic process"/>
    <property type="evidence" value="ECO:0007669"/>
    <property type="project" value="TreeGrafter"/>
</dbReference>
<dbReference type="Pfam" id="PF00067">
    <property type="entry name" value="p450"/>
    <property type="match status" value="1"/>
</dbReference>
<evidence type="ECO:0000256" key="4">
    <source>
        <dbReference type="ARBA" id="ARBA00004406"/>
    </source>
</evidence>
<dbReference type="GO" id="GO:0005789">
    <property type="term" value="C:endoplasmic reticulum membrane"/>
    <property type="evidence" value="ECO:0007669"/>
    <property type="project" value="UniProtKB-SubCell"/>
</dbReference>
<reference evidence="17" key="2">
    <citation type="journal article" date="2023" name="BMC Genomics">
        <title>Pest status, molecular evolution, and epigenetic factors derived from the genome assembly of Frankliniella fusca, a thysanopteran phytovirus vector.</title>
        <authorList>
            <person name="Catto M.A."/>
            <person name="Labadie P.E."/>
            <person name="Jacobson A.L."/>
            <person name="Kennedy G.G."/>
            <person name="Srinivasan R."/>
            <person name="Hunt B.G."/>
        </authorList>
    </citation>
    <scope>NUCLEOTIDE SEQUENCE</scope>
    <source>
        <strain evidence="17">PL_HMW_Pooled</strain>
    </source>
</reference>
<sequence>MLFLVLAFFAITALLLYLDSRKPKGFPPGPDWLPILGSARELAQLRKETGYLYKACEELVHRYGPVVGLRVGKDRQVIVSGYEAIREMSSREDFDGKPRGPLYETRTFNMRRGLLLTDSDFWLEQRKFVIRQLREFGFGRRGMAELVQDEAGELVKAFEEKLSASPEGAIVPMHDAFGLYVLNTLWTMLASIRYTPEDTELVTLQALLNDLFTRLDMAGALFSQFPVLQYIAPDASGYTEFVTIHQRLWKFLRIEIDRHIETYDPNEMRDFMDVYIKMIKESGQDSTYSELQLLAICMDMFMAGSETTSKSLGFGFLYLLRHPEVQQRVQEELDAVVGPSRRPELADRPNMPYTDSVALESIRMFMGRTFGVPHRAVKDTHLMGHFIPKETMMIVNIPSVLMDKRVWGDPENFRPERFIRDGKVHIPDEYLPFGFGKHRCLGETLARSNVFLFTASLLQRFDFRVPPGEPLPSTQCVDGVTAATVPYSALVTHRVYA</sequence>
<accession>A0AAE1HBZ0</accession>
<evidence type="ECO:0000256" key="15">
    <source>
        <dbReference type="RuleBase" id="RU000461"/>
    </source>
</evidence>
<keyword evidence="7 14" id="KW-0479">Metal-binding</keyword>
<evidence type="ECO:0000256" key="5">
    <source>
        <dbReference type="ARBA" id="ARBA00010617"/>
    </source>
</evidence>
<dbReference type="GO" id="GO:0020037">
    <property type="term" value="F:heme binding"/>
    <property type="evidence" value="ECO:0007669"/>
    <property type="project" value="InterPro"/>
</dbReference>
<proteinExistence type="inferred from homology"/>
<keyword evidence="9" id="KW-0492">Microsome</keyword>
<comment type="caution">
    <text evidence="17">The sequence shown here is derived from an EMBL/GenBank/DDBJ whole genome shotgun (WGS) entry which is preliminary data.</text>
</comment>
<keyword evidence="11 14" id="KW-0408">Iron</keyword>
<dbReference type="GO" id="GO:0006082">
    <property type="term" value="P:organic acid metabolic process"/>
    <property type="evidence" value="ECO:0007669"/>
    <property type="project" value="TreeGrafter"/>
</dbReference>